<reference evidence="1 2" key="1">
    <citation type="submission" date="2008-10" db="EMBL/GenBank/DDBJ databases">
        <title>Genome sequence of Bacillus cereus AH820.</title>
        <authorList>
            <person name="Dodson R.J."/>
            <person name="Durkin A.S."/>
            <person name="Rosovitz M.J."/>
            <person name="Rasko D.A."/>
            <person name="Hoffmaster A."/>
            <person name="Ravel J."/>
            <person name="Sutton G."/>
        </authorList>
    </citation>
    <scope>NUCLEOTIDE SEQUENCE [LARGE SCALE GENOMIC DNA]</scope>
    <source>
        <strain evidence="1 2">AH820</strain>
    </source>
</reference>
<dbReference type="KEGG" id="bcu:BCAH820_1358"/>
<gene>
    <name evidence="1" type="ordered locus">BCAH820_1358</name>
</gene>
<accession>B7JEW6</accession>
<dbReference type="HOGENOM" id="CLU_1335275_0_0_9"/>
<organism evidence="1 2">
    <name type="scientific">Bacillus cereus (strain AH820)</name>
    <dbReference type="NCBI Taxonomy" id="405535"/>
    <lineage>
        <taxon>Bacteria</taxon>
        <taxon>Bacillati</taxon>
        <taxon>Bacillota</taxon>
        <taxon>Bacilli</taxon>
        <taxon>Bacillales</taxon>
        <taxon>Bacillaceae</taxon>
        <taxon>Bacillus</taxon>
        <taxon>Bacillus cereus group</taxon>
    </lineage>
</organism>
<name>B7JEW6_BACC0</name>
<protein>
    <submittedName>
        <fullName evidence="1">Gp48</fullName>
    </submittedName>
</protein>
<sequence>MATREQVAEFYDVPLETIKTVVKDNKEELNEDGYSVLLGRDVVDSLKSKNNLKEIQTKPGKYTVTFSSGEELSVANRHNAIFTKRAILRVGLLLKGSEIAKEVRTQLLNIEEHTSTEVKTYEIDYEQDLHLKLGQAIAKQWKKEVKNIRLNGGYVQRDRPQLYTAAVEHFVFVEMAVSQVSAVKYKTKSLAEQDREHNRCLLRLH</sequence>
<evidence type="ECO:0000313" key="1">
    <source>
        <dbReference type="EMBL" id="ACK88099.1"/>
    </source>
</evidence>
<dbReference type="AlphaFoldDB" id="B7JEW6"/>
<evidence type="ECO:0000313" key="2">
    <source>
        <dbReference type="Proteomes" id="UP000001363"/>
    </source>
</evidence>
<dbReference type="Proteomes" id="UP000001363">
    <property type="component" value="Chromosome"/>
</dbReference>
<proteinExistence type="predicted"/>
<dbReference type="EMBL" id="CP001283">
    <property type="protein sequence ID" value="ACK88099.1"/>
    <property type="molecule type" value="Genomic_DNA"/>
</dbReference>